<organism evidence="1 2">
    <name type="scientific">Colocasia esculenta</name>
    <name type="common">Wild taro</name>
    <name type="synonym">Arum esculentum</name>
    <dbReference type="NCBI Taxonomy" id="4460"/>
    <lineage>
        <taxon>Eukaryota</taxon>
        <taxon>Viridiplantae</taxon>
        <taxon>Streptophyta</taxon>
        <taxon>Embryophyta</taxon>
        <taxon>Tracheophyta</taxon>
        <taxon>Spermatophyta</taxon>
        <taxon>Magnoliopsida</taxon>
        <taxon>Liliopsida</taxon>
        <taxon>Araceae</taxon>
        <taxon>Aroideae</taxon>
        <taxon>Colocasieae</taxon>
        <taxon>Colocasia</taxon>
    </lineage>
</organism>
<sequence>MILLDSLIISKPLKAEPTIRRFVKDLYHTQGKMASSRSIGSIPLLLPQMTTTWFSYSEIDAFEHKIRNFSDLSLNDPPVMACENVELEDESDSTIKRKYDIPNEDLYRSWVMKDLSFKWKFHKYDLRRKYLKQDKKGILIKPPRRYHIHEDMWREAVKKEKSGTDPDRADVFIITHTRKDGRPINEDCAIAIGSWGALVAHDRVILGRAIVCTSLSLTGSFTKRSWHLGDLGTPGVRLGAVQRYSCSRRLRWRNSAGPKQQELG</sequence>
<keyword evidence="2" id="KW-1185">Reference proteome</keyword>
<protein>
    <submittedName>
        <fullName evidence="1">Uncharacterized protein</fullName>
    </submittedName>
</protein>
<proteinExistence type="predicted"/>
<feature type="non-terminal residue" evidence="1">
    <location>
        <position position="264"/>
    </location>
</feature>
<evidence type="ECO:0000313" key="1">
    <source>
        <dbReference type="EMBL" id="MQM22274.1"/>
    </source>
</evidence>
<name>A0A843XQZ9_COLES</name>
<dbReference type="Proteomes" id="UP000652761">
    <property type="component" value="Unassembled WGS sequence"/>
</dbReference>
<comment type="caution">
    <text evidence="1">The sequence shown here is derived from an EMBL/GenBank/DDBJ whole genome shotgun (WGS) entry which is preliminary data.</text>
</comment>
<dbReference type="EMBL" id="NMUH01012543">
    <property type="protein sequence ID" value="MQM22274.1"/>
    <property type="molecule type" value="Genomic_DNA"/>
</dbReference>
<dbReference type="AlphaFoldDB" id="A0A843XQZ9"/>
<gene>
    <name evidence="1" type="ORF">Taro_055324</name>
</gene>
<evidence type="ECO:0000313" key="2">
    <source>
        <dbReference type="Proteomes" id="UP000652761"/>
    </source>
</evidence>
<dbReference type="OrthoDB" id="1913335at2759"/>
<accession>A0A843XQZ9</accession>
<reference evidence="1" key="1">
    <citation type="submission" date="2017-07" db="EMBL/GenBank/DDBJ databases">
        <title>Taro Niue Genome Assembly and Annotation.</title>
        <authorList>
            <person name="Atibalentja N."/>
            <person name="Keating K."/>
            <person name="Fields C.J."/>
        </authorList>
    </citation>
    <scope>NUCLEOTIDE SEQUENCE</scope>
    <source>
        <strain evidence="1">Niue_2</strain>
        <tissue evidence="1">Leaf</tissue>
    </source>
</reference>